<dbReference type="AlphaFoldDB" id="F9NT26"/>
<gene>
    <name evidence="1" type="ORF">HMPREF1162_0194</name>
</gene>
<dbReference type="Proteomes" id="UP000007832">
    <property type="component" value="Unassembled WGS sequence"/>
</dbReference>
<protein>
    <submittedName>
        <fullName evidence="1">Uncharacterized protein</fullName>
    </submittedName>
</protein>
<accession>F9NT26</accession>
<evidence type="ECO:0000313" key="2">
    <source>
        <dbReference type="Proteomes" id="UP000007832"/>
    </source>
</evidence>
<evidence type="ECO:0000313" key="1">
    <source>
        <dbReference type="EMBL" id="EGR97445.1"/>
    </source>
</evidence>
<reference evidence="1 2" key="1">
    <citation type="submission" date="2011-07" db="EMBL/GenBank/DDBJ databases">
        <title>Genome Sequence of Propionibacterium acnes SK182B-JCVI.</title>
        <authorList>
            <person name="Durkin A.S."/>
            <person name="Madupu R."/>
            <person name="Hostetler J."/>
            <person name="Radune D."/>
            <person name="Torralba M."/>
            <person name="Methe B."/>
            <person name="Sutton G."/>
            <person name="Strausberg R.L."/>
            <person name="Nelson K.E."/>
        </authorList>
    </citation>
    <scope>NUCLEOTIDE SEQUENCE [LARGE SCALE GENOMIC DNA]</scope>
    <source>
        <strain evidence="1 2">SK182B-JCVI</strain>
    </source>
</reference>
<dbReference type="STRING" id="1574624.GCA_001642025_00623"/>
<organism evidence="1 2">
    <name type="scientific">[Propionibacterium] namnetense SK182B-JCVI</name>
    <dbReference type="NCBI Taxonomy" id="1051006"/>
    <lineage>
        <taxon>Bacteria</taxon>
        <taxon>Bacillati</taxon>
        <taxon>Actinomycetota</taxon>
        <taxon>Actinomycetes</taxon>
        <taxon>Propionibacteriales</taxon>
        <taxon>Propionibacteriaceae</taxon>
        <taxon>Cutibacterium</taxon>
    </lineage>
</organism>
<comment type="caution">
    <text evidence="1">The sequence shown here is derived from an EMBL/GenBank/DDBJ whole genome shotgun (WGS) entry which is preliminary data.</text>
</comment>
<dbReference type="EMBL" id="AFUN01000007">
    <property type="protein sequence ID" value="EGR97445.1"/>
    <property type="molecule type" value="Genomic_DNA"/>
</dbReference>
<name>F9NT26_9ACTN</name>
<proteinExistence type="predicted"/>
<sequence length="46" mass="5263">MNRTQWLVTSKPTDVATEYVRAKLDRQMMQVHFDGNPASSTRARAP</sequence>
<dbReference type="PATRIC" id="fig|1051006.4.peg.318"/>